<dbReference type="InterPro" id="IPR029032">
    <property type="entry name" value="AhpD-like"/>
</dbReference>
<dbReference type="AlphaFoldDB" id="A0A9X1XBT6"/>
<comment type="caution">
    <text evidence="2">The sequence shown here is derived from an EMBL/GenBank/DDBJ whole genome shotgun (WGS) entry which is preliminary data.</text>
</comment>
<sequence>METRFLMGKVNPGGYEAMLNLEKYVISTSLDKKLKELIKIRASQVNGCAYCIDMHTKDARKMGETEQRIYALNGWRETPFFSPEERAVLALTESITLVADSHVPDEVYREVAEHFEEKQIAEIIMQIVTINAWNRIGVSTRLMPE</sequence>
<evidence type="ECO:0000313" key="2">
    <source>
        <dbReference type="EMBL" id="MCK6257841.1"/>
    </source>
</evidence>
<dbReference type="NCBIfam" id="TIGR00778">
    <property type="entry name" value="ahpD_dom"/>
    <property type="match status" value="1"/>
</dbReference>
<protein>
    <submittedName>
        <fullName evidence="2">Carboxymuconolactone decarboxylase family protein</fullName>
    </submittedName>
</protein>
<dbReference type="EMBL" id="JAIWJX010000002">
    <property type="protein sequence ID" value="MCK6257841.1"/>
    <property type="molecule type" value="Genomic_DNA"/>
</dbReference>
<name>A0A9X1XBT6_9BACL</name>
<dbReference type="InterPro" id="IPR003779">
    <property type="entry name" value="CMD-like"/>
</dbReference>
<dbReference type="RefSeq" id="WP_248253243.1">
    <property type="nucleotide sequence ID" value="NZ_JAIWJX010000002.1"/>
</dbReference>
<keyword evidence="3" id="KW-1185">Reference proteome</keyword>
<dbReference type="SUPFAM" id="SSF69118">
    <property type="entry name" value="AhpD-like"/>
    <property type="match status" value="1"/>
</dbReference>
<evidence type="ECO:0000313" key="3">
    <source>
        <dbReference type="Proteomes" id="UP001139011"/>
    </source>
</evidence>
<reference evidence="2" key="1">
    <citation type="submission" date="2021-09" db="EMBL/GenBank/DDBJ databases">
        <title>Genome analysis of Fictibacillus sp. KIGAM418 isolated from marine sediment.</title>
        <authorList>
            <person name="Seo M.-J."/>
            <person name="Cho E.-S."/>
            <person name="Hwang C.Y."/>
        </authorList>
    </citation>
    <scope>NUCLEOTIDE SEQUENCE</scope>
    <source>
        <strain evidence="2">KIGAM418</strain>
    </source>
</reference>
<dbReference type="Gene3D" id="1.20.1290.10">
    <property type="entry name" value="AhpD-like"/>
    <property type="match status" value="1"/>
</dbReference>
<evidence type="ECO:0000259" key="1">
    <source>
        <dbReference type="Pfam" id="PF02627"/>
    </source>
</evidence>
<dbReference type="PANTHER" id="PTHR34846:SF10">
    <property type="entry name" value="CYTOPLASMIC PROTEIN"/>
    <property type="match status" value="1"/>
</dbReference>
<dbReference type="GO" id="GO:0051920">
    <property type="term" value="F:peroxiredoxin activity"/>
    <property type="evidence" value="ECO:0007669"/>
    <property type="project" value="InterPro"/>
</dbReference>
<accession>A0A9X1XBT6</accession>
<dbReference type="Proteomes" id="UP001139011">
    <property type="component" value="Unassembled WGS sequence"/>
</dbReference>
<organism evidence="2 3">
    <name type="scientific">Fictibacillus marinisediminis</name>
    <dbReference type="NCBI Taxonomy" id="2878389"/>
    <lineage>
        <taxon>Bacteria</taxon>
        <taxon>Bacillati</taxon>
        <taxon>Bacillota</taxon>
        <taxon>Bacilli</taxon>
        <taxon>Bacillales</taxon>
        <taxon>Fictibacillaceae</taxon>
        <taxon>Fictibacillus</taxon>
    </lineage>
</organism>
<feature type="domain" description="Carboxymuconolactone decarboxylase-like" evidence="1">
    <location>
        <begin position="14"/>
        <end position="93"/>
    </location>
</feature>
<dbReference type="Pfam" id="PF02627">
    <property type="entry name" value="CMD"/>
    <property type="match status" value="1"/>
</dbReference>
<gene>
    <name evidence="2" type="ORF">LCY76_14755</name>
</gene>
<dbReference type="PANTHER" id="PTHR34846">
    <property type="entry name" value="4-CARBOXYMUCONOLACTONE DECARBOXYLASE FAMILY PROTEIN (AFU_ORTHOLOGUE AFUA_6G11590)"/>
    <property type="match status" value="1"/>
</dbReference>
<dbReference type="InterPro" id="IPR004675">
    <property type="entry name" value="AhpD_core"/>
</dbReference>
<proteinExistence type="predicted"/>